<accession>A0A0C2MAX8</accession>
<keyword evidence="3" id="KW-1185">Reference proteome</keyword>
<sequence>MSQIIDEKFNTNNYNILFNRTLKFSSNYMQIFSVSLHVSFENTLKEGRGTTSPEGQEATRALKNEKPLHGSGQSSTVDTTTTPPRPGLGLYGVWIRVPRPSLPGSNRPALRVY</sequence>
<evidence type="ECO:0000313" key="3">
    <source>
        <dbReference type="Proteomes" id="UP000031668"/>
    </source>
</evidence>
<organism evidence="2 3">
    <name type="scientific">Thelohanellus kitauei</name>
    <name type="common">Myxosporean</name>
    <dbReference type="NCBI Taxonomy" id="669202"/>
    <lineage>
        <taxon>Eukaryota</taxon>
        <taxon>Metazoa</taxon>
        <taxon>Cnidaria</taxon>
        <taxon>Myxozoa</taxon>
        <taxon>Myxosporea</taxon>
        <taxon>Bivalvulida</taxon>
        <taxon>Platysporina</taxon>
        <taxon>Myxobolidae</taxon>
        <taxon>Thelohanellus</taxon>
    </lineage>
</organism>
<feature type="region of interest" description="Disordered" evidence="1">
    <location>
        <begin position="45"/>
        <end position="86"/>
    </location>
</feature>
<evidence type="ECO:0000313" key="2">
    <source>
        <dbReference type="EMBL" id="KII64116.1"/>
    </source>
</evidence>
<reference evidence="2 3" key="1">
    <citation type="journal article" date="2014" name="Genome Biol. Evol.">
        <title>The genome of the myxosporean Thelohanellus kitauei shows adaptations to nutrient acquisition within its fish host.</title>
        <authorList>
            <person name="Yang Y."/>
            <person name="Xiong J."/>
            <person name="Zhou Z."/>
            <person name="Huo F."/>
            <person name="Miao W."/>
            <person name="Ran C."/>
            <person name="Liu Y."/>
            <person name="Zhang J."/>
            <person name="Feng J."/>
            <person name="Wang M."/>
            <person name="Wang M."/>
            <person name="Wang L."/>
            <person name="Yao B."/>
        </authorList>
    </citation>
    <scope>NUCLEOTIDE SEQUENCE [LARGE SCALE GENOMIC DNA]</scope>
    <source>
        <strain evidence="2">Wuqing</strain>
    </source>
</reference>
<dbReference type="EMBL" id="JWZT01004433">
    <property type="protein sequence ID" value="KII64116.1"/>
    <property type="molecule type" value="Genomic_DNA"/>
</dbReference>
<proteinExistence type="predicted"/>
<dbReference type="AlphaFoldDB" id="A0A0C2MAX8"/>
<dbReference type="Proteomes" id="UP000031668">
    <property type="component" value="Unassembled WGS sequence"/>
</dbReference>
<evidence type="ECO:0000256" key="1">
    <source>
        <dbReference type="SAM" id="MobiDB-lite"/>
    </source>
</evidence>
<name>A0A0C2MAX8_THEKT</name>
<protein>
    <submittedName>
        <fullName evidence="2">Uncharacterized protein</fullName>
    </submittedName>
</protein>
<comment type="caution">
    <text evidence="2">The sequence shown here is derived from an EMBL/GenBank/DDBJ whole genome shotgun (WGS) entry which is preliminary data.</text>
</comment>
<gene>
    <name evidence="2" type="ORF">RF11_02543</name>
</gene>